<reference evidence="2" key="1">
    <citation type="submission" date="2015-07" db="EMBL/GenBank/DDBJ databases">
        <authorList>
            <consortium name="Consortium for Microbial Forensics and Genomics (microFORGE)"/>
            <person name="Knight B.M."/>
            <person name="Roberts D.P."/>
            <person name="Lin D."/>
            <person name="Hari K."/>
            <person name="Fletcher J."/>
            <person name="Melcher U."/>
            <person name="Blagden T."/>
            <person name="Winegar R.A."/>
        </authorList>
    </citation>
    <scope>NUCLEOTIDE SEQUENCE [LARGE SCALE GENOMIC DNA]</scope>
    <source>
        <strain evidence="2">NRRL B-1447</strain>
    </source>
</reference>
<proteinExistence type="predicted"/>
<dbReference type="OrthoDB" id="3869625at2"/>
<sequence length="194" mass="21070">MGIYLVSVAAEDWFGEEEGGWAEVASGLNAELRRRGLQPYEDVPPATAFVAGSGQAFEEKAAPSMTGFVALCERYLSREELEILCGWMVIVPVSLDEEVSLPVDSGYGEPTVVVGAPQVLLLAEKLAAAIDLPPEIPATCDNLDLSKCFRSRAKELAATRTGLWSTDLDTAFYVAVFLRAAQHSIRRRCPIVYS</sequence>
<dbReference type="Proteomes" id="UP000037084">
    <property type="component" value="Unassembled WGS sequence"/>
</dbReference>
<dbReference type="AlphaFoldDB" id="A0A0L8N0H6"/>
<evidence type="ECO:0000313" key="1">
    <source>
        <dbReference type="EMBL" id="KOG56167.1"/>
    </source>
</evidence>
<evidence type="ECO:0000313" key="2">
    <source>
        <dbReference type="Proteomes" id="UP000037084"/>
    </source>
</evidence>
<dbReference type="RefSeq" id="WP_053169225.1">
    <property type="nucleotide sequence ID" value="NZ_LGUV01000058.1"/>
</dbReference>
<accession>A0A0L8N0H6</accession>
<name>A0A0L8N0H6_STRVG</name>
<protein>
    <submittedName>
        <fullName evidence="1">Uncharacterized protein</fullName>
    </submittedName>
</protein>
<dbReference type="EMBL" id="LGUV01000058">
    <property type="protein sequence ID" value="KOG56167.1"/>
    <property type="molecule type" value="Genomic_DNA"/>
</dbReference>
<comment type="caution">
    <text evidence="1">The sequence shown here is derived from an EMBL/GenBank/DDBJ whole genome shotgun (WGS) entry which is preliminary data.</text>
</comment>
<gene>
    <name evidence="1" type="ORF">ADK75_08260</name>
</gene>
<organism evidence="1 2">
    <name type="scientific">Streptomyces virginiae</name>
    <name type="common">Streptomyces cinnamonensis</name>
    <dbReference type="NCBI Taxonomy" id="1961"/>
    <lineage>
        <taxon>Bacteria</taxon>
        <taxon>Bacillati</taxon>
        <taxon>Actinomycetota</taxon>
        <taxon>Actinomycetes</taxon>
        <taxon>Kitasatosporales</taxon>
        <taxon>Streptomycetaceae</taxon>
        <taxon>Streptomyces</taxon>
    </lineage>
</organism>
<dbReference type="PATRIC" id="fig|1961.12.peg.1921"/>